<keyword evidence="3" id="KW-1185">Reference proteome</keyword>
<feature type="domain" description="F-box" evidence="1">
    <location>
        <begin position="43"/>
        <end position="88"/>
    </location>
</feature>
<dbReference type="Proteomes" id="UP001472866">
    <property type="component" value="Chromosome 02"/>
</dbReference>
<accession>A0AAX4P1Y5</accession>
<sequence>MASVSAANLSTKAVDRLVSASLTNNPVPAFSEEVISDKTPRAWADLPEHLLLRVFEFLTRDDEKGRDWVSRAGRVCTAWRRVSKDHLLGDTAASRPKRVQMITSEVHDNKTTLTTKGDLVEESVVNSASEVEACSKRQRIDSSSLHFPALSDDANARNAARLALDPLVPQQQENTEGGSLAMVGSLDVQAHVPNDSVHEGPVAHAALSAEAQLTGDIEDATGGCPSSNETGKCRTSALLGGVNNMSFLNNINTIVKNFTVGSTIARTTSTET</sequence>
<protein>
    <submittedName>
        <fullName evidence="2">F-box domain-containing protein</fullName>
    </submittedName>
</protein>
<dbReference type="InterPro" id="IPR036047">
    <property type="entry name" value="F-box-like_dom_sf"/>
</dbReference>
<dbReference type="SUPFAM" id="SSF81383">
    <property type="entry name" value="F-box domain"/>
    <property type="match status" value="1"/>
</dbReference>
<dbReference type="AlphaFoldDB" id="A0AAX4P1Y5"/>
<dbReference type="InterPro" id="IPR001810">
    <property type="entry name" value="F-box_dom"/>
</dbReference>
<name>A0AAX4P1Y5_9CHLO</name>
<dbReference type="Gene3D" id="1.20.1280.50">
    <property type="match status" value="1"/>
</dbReference>
<evidence type="ECO:0000259" key="1">
    <source>
        <dbReference type="Pfam" id="PF12937"/>
    </source>
</evidence>
<evidence type="ECO:0000313" key="3">
    <source>
        <dbReference type="Proteomes" id="UP001472866"/>
    </source>
</evidence>
<organism evidence="2 3">
    <name type="scientific">Chloropicon roscoffensis</name>
    <dbReference type="NCBI Taxonomy" id="1461544"/>
    <lineage>
        <taxon>Eukaryota</taxon>
        <taxon>Viridiplantae</taxon>
        <taxon>Chlorophyta</taxon>
        <taxon>Chloropicophyceae</taxon>
        <taxon>Chloropicales</taxon>
        <taxon>Chloropicaceae</taxon>
        <taxon>Chloropicon</taxon>
    </lineage>
</organism>
<dbReference type="EMBL" id="CP151502">
    <property type="protein sequence ID" value="WZN60209.1"/>
    <property type="molecule type" value="Genomic_DNA"/>
</dbReference>
<gene>
    <name evidence="2" type="ORF">HKI87_02g17380</name>
</gene>
<evidence type="ECO:0000313" key="2">
    <source>
        <dbReference type="EMBL" id="WZN60209.1"/>
    </source>
</evidence>
<proteinExistence type="predicted"/>
<dbReference type="Pfam" id="PF12937">
    <property type="entry name" value="F-box-like"/>
    <property type="match status" value="1"/>
</dbReference>
<reference evidence="2 3" key="1">
    <citation type="submission" date="2024-03" db="EMBL/GenBank/DDBJ databases">
        <title>Complete genome sequence of the green alga Chloropicon roscoffensis RCC1871.</title>
        <authorList>
            <person name="Lemieux C."/>
            <person name="Pombert J.-F."/>
            <person name="Otis C."/>
            <person name="Turmel M."/>
        </authorList>
    </citation>
    <scope>NUCLEOTIDE SEQUENCE [LARGE SCALE GENOMIC DNA]</scope>
    <source>
        <strain evidence="2 3">RCC1871</strain>
    </source>
</reference>